<evidence type="ECO:0000313" key="1">
    <source>
        <dbReference type="EMBL" id="MBC8208931.1"/>
    </source>
</evidence>
<gene>
    <name evidence="1" type="ORF">H8E79_07175</name>
</gene>
<comment type="caution">
    <text evidence="1">The sequence shown here is derived from an EMBL/GenBank/DDBJ whole genome shotgun (WGS) entry which is preliminary data.</text>
</comment>
<name>A0A8J6NBS6_9BACT</name>
<dbReference type="EMBL" id="JACNLK010000062">
    <property type="protein sequence ID" value="MBC8208931.1"/>
    <property type="molecule type" value="Genomic_DNA"/>
</dbReference>
<proteinExistence type="predicted"/>
<protein>
    <submittedName>
        <fullName evidence="1">Uncharacterized protein</fullName>
    </submittedName>
</protein>
<dbReference type="Proteomes" id="UP000599024">
    <property type="component" value="Unassembled WGS sequence"/>
</dbReference>
<dbReference type="AlphaFoldDB" id="A0A8J6NBS6"/>
<organism evidence="1 2">
    <name type="scientific">Candidatus Desulfatifera sulfidica</name>
    <dbReference type="NCBI Taxonomy" id="2841691"/>
    <lineage>
        <taxon>Bacteria</taxon>
        <taxon>Pseudomonadati</taxon>
        <taxon>Thermodesulfobacteriota</taxon>
        <taxon>Desulfobulbia</taxon>
        <taxon>Desulfobulbales</taxon>
        <taxon>Desulfobulbaceae</taxon>
        <taxon>Candidatus Desulfatifera</taxon>
    </lineage>
</organism>
<sequence length="139" mass="14598">MMGKGVCGAVMPVWMGALFSLVALTSLVAVPAARAEGEITARYLAAQGREIVLEIQVGTPAPGSLIVIQRTPRGSSLQKAVPLPKQSGRGEIKWLIRQPSPGTLTLRTTFAEPLSPGAVSAVIRCKDPLTGKMLTIKVP</sequence>
<evidence type="ECO:0000313" key="2">
    <source>
        <dbReference type="Proteomes" id="UP000599024"/>
    </source>
</evidence>
<reference evidence="1 2" key="1">
    <citation type="submission" date="2020-08" db="EMBL/GenBank/DDBJ databases">
        <title>Bridging the membrane lipid divide: bacteria of the FCB group superphylum have the potential to synthesize archaeal ether lipids.</title>
        <authorList>
            <person name="Villanueva L."/>
            <person name="Von Meijenfeldt F.A.B."/>
            <person name="Westbye A.B."/>
            <person name="Yadav S."/>
            <person name="Hopmans E.C."/>
            <person name="Dutilh B.E."/>
            <person name="Sinninghe Damste J.S."/>
        </authorList>
    </citation>
    <scope>NUCLEOTIDE SEQUENCE [LARGE SCALE GENOMIC DNA]</scope>
    <source>
        <strain evidence="1">NIOZ-UU81</strain>
    </source>
</reference>
<accession>A0A8J6NBS6</accession>